<dbReference type="Proteomes" id="UP001159428">
    <property type="component" value="Unassembled WGS sequence"/>
</dbReference>
<evidence type="ECO:0000313" key="2">
    <source>
        <dbReference type="Proteomes" id="UP001159428"/>
    </source>
</evidence>
<protein>
    <submittedName>
        <fullName evidence="1">Uncharacterized protein</fullName>
    </submittedName>
</protein>
<reference evidence="1 2" key="1">
    <citation type="submission" date="2022-05" db="EMBL/GenBank/DDBJ databases">
        <authorList>
            <consortium name="Genoscope - CEA"/>
            <person name="William W."/>
        </authorList>
    </citation>
    <scope>NUCLEOTIDE SEQUENCE [LARGE SCALE GENOMIC DNA]</scope>
</reference>
<keyword evidence="2" id="KW-1185">Reference proteome</keyword>
<feature type="non-terminal residue" evidence="1">
    <location>
        <position position="1"/>
    </location>
</feature>
<proteinExistence type="predicted"/>
<evidence type="ECO:0000313" key="1">
    <source>
        <dbReference type="EMBL" id="CAH3111170.1"/>
    </source>
</evidence>
<gene>
    <name evidence="1" type="ORF">PMEA_00003974</name>
</gene>
<sequence>TSSSFFTKTLLLLSPTNCLKTSLNVAQMSCLHSFHDHRRPASSVCEHPRCLPISSCCPLSLCCSQQSQEEGRMSNLLESNVS</sequence>
<dbReference type="EMBL" id="CALNXJ010000012">
    <property type="protein sequence ID" value="CAH3111170.1"/>
    <property type="molecule type" value="Genomic_DNA"/>
</dbReference>
<dbReference type="AlphaFoldDB" id="A0AAU9WE35"/>
<accession>A0AAU9WE35</accession>
<name>A0AAU9WE35_9CNID</name>
<comment type="caution">
    <text evidence="1">The sequence shown here is derived from an EMBL/GenBank/DDBJ whole genome shotgun (WGS) entry which is preliminary data.</text>
</comment>
<organism evidence="1 2">
    <name type="scientific">Pocillopora meandrina</name>
    <dbReference type="NCBI Taxonomy" id="46732"/>
    <lineage>
        <taxon>Eukaryota</taxon>
        <taxon>Metazoa</taxon>
        <taxon>Cnidaria</taxon>
        <taxon>Anthozoa</taxon>
        <taxon>Hexacorallia</taxon>
        <taxon>Scleractinia</taxon>
        <taxon>Astrocoeniina</taxon>
        <taxon>Pocilloporidae</taxon>
        <taxon>Pocillopora</taxon>
    </lineage>
</organism>